<dbReference type="HAMAP" id="MF_01393">
    <property type="entry name" value="ATP_synth_a_bact"/>
    <property type="match status" value="1"/>
</dbReference>
<keyword evidence="5 11" id="KW-0812">Transmembrane</keyword>
<feature type="transmembrane region" description="Helical" evidence="11">
    <location>
        <begin position="153"/>
        <end position="178"/>
    </location>
</feature>
<dbReference type="PROSITE" id="PS00449">
    <property type="entry name" value="ATPASE_A"/>
    <property type="match status" value="1"/>
</dbReference>
<dbReference type="NCBIfam" id="TIGR01131">
    <property type="entry name" value="ATP_synt_6_or_A"/>
    <property type="match status" value="1"/>
</dbReference>
<evidence type="ECO:0000256" key="11">
    <source>
        <dbReference type="HAMAP-Rule" id="MF_01393"/>
    </source>
</evidence>
<feature type="transmembrane region" description="Helical" evidence="11">
    <location>
        <begin position="105"/>
        <end position="125"/>
    </location>
</feature>
<proteinExistence type="inferred from homology"/>
<keyword evidence="11" id="KW-1003">Cell membrane</keyword>
<keyword evidence="3 11" id="KW-0813">Transport</keyword>
<evidence type="ECO:0000256" key="5">
    <source>
        <dbReference type="ARBA" id="ARBA00022692"/>
    </source>
</evidence>
<comment type="subcellular location">
    <subcellularLocation>
        <location evidence="11 12">Cell membrane</location>
        <topology evidence="11 12">Multi-pass membrane protein</topology>
    </subcellularLocation>
    <subcellularLocation>
        <location evidence="1">Membrane</location>
        <topology evidence="1">Multi-pass membrane protein</topology>
    </subcellularLocation>
</comment>
<gene>
    <name evidence="11" type="primary">atpB</name>
    <name evidence="13" type="ORF">ACJDUG_13000</name>
</gene>
<evidence type="ECO:0000256" key="9">
    <source>
        <dbReference type="ARBA" id="ARBA00023136"/>
    </source>
</evidence>
<keyword evidence="6 11" id="KW-0375">Hydrogen ion transport</keyword>
<dbReference type="PANTHER" id="PTHR42823">
    <property type="entry name" value="ATP SYNTHASE SUBUNIT A, CHLOROPLASTIC"/>
    <property type="match status" value="1"/>
</dbReference>
<dbReference type="PRINTS" id="PR00123">
    <property type="entry name" value="ATPASEA"/>
</dbReference>
<keyword evidence="7 11" id="KW-1133">Transmembrane helix</keyword>
<dbReference type="PANTHER" id="PTHR42823:SF3">
    <property type="entry name" value="ATP SYNTHASE SUBUNIT A, CHLOROPLASTIC"/>
    <property type="match status" value="1"/>
</dbReference>
<name>A0ABW8T7G7_9CLOT</name>
<evidence type="ECO:0000256" key="3">
    <source>
        <dbReference type="ARBA" id="ARBA00022448"/>
    </source>
</evidence>
<reference evidence="13 14" key="1">
    <citation type="submission" date="2024-11" db="EMBL/GenBank/DDBJ databases">
        <authorList>
            <person name="Heng Y.C."/>
            <person name="Lim A.C.H."/>
            <person name="Lee J.K.Y."/>
            <person name="Kittelmann S."/>
        </authorList>
    </citation>
    <scope>NUCLEOTIDE SEQUENCE [LARGE SCALE GENOMIC DNA]</scope>
    <source>
        <strain evidence="13 14">WILCCON 0185</strain>
    </source>
</reference>
<dbReference type="EMBL" id="JBJHZZ010000010">
    <property type="protein sequence ID" value="MFL0247890.1"/>
    <property type="molecule type" value="Genomic_DNA"/>
</dbReference>
<evidence type="ECO:0000256" key="2">
    <source>
        <dbReference type="ARBA" id="ARBA00006810"/>
    </source>
</evidence>
<evidence type="ECO:0000256" key="6">
    <source>
        <dbReference type="ARBA" id="ARBA00022781"/>
    </source>
</evidence>
<sequence length="226" mass="25324">MDTLEPLFDVTIFGKTFGFTQNIIIQWIIMLLLILVSIFLTRGLKRIPGKKQSAVEAVVVALNNFVKDNMGPQYVEFAPYVGSLILFLLLMNLTGLLGFEPPTVDYSVALGMALTSFCVIQVYTIRKVGLLHYFLGYGKPMAFMLPMNILERVLLPVSLSLRLFGNMTAAATIMAIIYESLGHVNWFAQIGLPVFAHMYFDIFDGAVQMVVFMMLTIINLKIIAEH</sequence>
<protein>
    <recommendedName>
        <fullName evidence="11 12">ATP synthase subunit a</fullName>
    </recommendedName>
    <alternativeName>
        <fullName evidence="11">ATP synthase F0 sector subunit a</fullName>
    </alternativeName>
    <alternativeName>
        <fullName evidence="11">F-ATPase subunit 6</fullName>
    </alternativeName>
</protein>
<evidence type="ECO:0000256" key="8">
    <source>
        <dbReference type="ARBA" id="ARBA00023065"/>
    </source>
</evidence>
<dbReference type="InterPro" id="IPR035908">
    <property type="entry name" value="F0_ATP_A_sf"/>
</dbReference>
<dbReference type="InterPro" id="IPR023011">
    <property type="entry name" value="ATP_synth_F0_asu_AS"/>
</dbReference>
<dbReference type="InterPro" id="IPR000568">
    <property type="entry name" value="ATP_synth_F0_asu"/>
</dbReference>
<evidence type="ECO:0000313" key="14">
    <source>
        <dbReference type="Proteomes" id="UP001623591"/>
    </source>
</evidence>
<evidence type="ECO:0000256" key="7">
    <source>
        <dbReference type="ARBA" id="ARBA00022989"/>
    </source>
</evidence>
<evidence type="ECO:0000256" key="4">
    <source>
        <dbReference type="ARBA" id="ARBA00022547"/>
    </source>
</evidence>
<evidence type="ECO:0000256" key="10">
    <source>
        <dbReference type="ARBA" id="ARBA00023310"/>
    </source>
</evidence>
<evidence type="ECO:0000256" key="12">
    <source>
        <dbReference type="RuleBase" id="RU000483"/>
    </source>
</evidence>
<evidence type="ECO:0000256" key="1">
    <source>
        <dbReference type="ARBA" id="ARBA00004141"/>
    </source>
</evidence>
<comment type="function">
    <text evidence="11 12">Key component of the proton channel; it plays a direct role in the translocation of protons across the membrane.</text>
</comment>
<keyword evidence="14" id="KW-1185">Reference proteome</keyword>
<keyword evidence="9 11" id="KW-0472">Membrane</keyword>
<feature type="transmembrane region" description="Helical" evidence="11">
    <location>
        <begin position="198"/>
        <end position="220"/>
    </location>
</feature>
<dbReference type="RefSeq" id="WP_406770321.1">
    <property type="nucleotide sequence ID" value="NZ_JBJHZZ010000010.1"/>
</dbReference>
<dbReference type="Proteomes" id="UP001623591">
    <property type="component" value="Unassembled WGS sequence"/>
</dbReference>
<evidence type="ECO:0000313" key="13">
    <source>
        <dbReference type="EMBL" id="MFL0247890.1"/>
    </source>
</evidence>
<dbReference type="SUPFAM" id="SSF81336">
    <property type="entry name" value="F1F0 ATP synthase subunit A"/>
    <property type="match status" value="1"/>
</dbReference>
<accession>A0ABW8T7G7</accession>
<keyword evidence="4 11" id="KW-0138">CF(0)</keyword>
<dbReference type="Gene3D" id="1.20.120.220">
    <property type="entry name" value="ATP synthase, F0 complex, subunit A"/>
    <property type="match status" value="1"/>
</dbReference>
<comment type="similarity">
    <text evidence="2 11 12">Belongs to the ATPase A chain family.</text>
</comment>
<feature type="transmembrane region" description="Helical" evidence="11">
    <location>
        <begin position="23"/>
        <end position="41"/>
    </location>
</feature>
<dbReference type="InterPro" id="IPR045082">
    <property type="entry name" value="ATP_syn_F0_a_bact/chloroplast"/>
</dbReference>
<keyword evidence="8 11" id="KW-0406">Ion transport</keyword>
<organism evidence="13 14">
    <name type="scientific">Candidatus Clostridium stratigraminis</name>
    <dbReference type="NCBI Taxonomy" id="3381661"/>
    <lineage>
        <taxon>Bacteria</taxon>
        <taxon>Bacillati</taxon>
        <taxon>Bacillota</taxon>
        <taxon>Clostridia</taxon>
        <taxon>Eubacteriales</taxon>
        <taxon>Clostridiaceae</taxon>
        <taxon>Clostridium</taxon>
    </lineage>
</organism>
<keyword evidence="10 11" id="KW-0066">ATP synthesis</keyword>
<dbReference type="NCBIfam" id="NF004484">
    <property type="entry name" value="PRK05815.3-2"/>
    <property type="match status" value="1"/>
</dbReference>
<feature type="transmembrane region" description="Helical" evidence="11">
    <location>
        <begin position="77"/>
        <end position="99"/>
    </location>
</feature>
<dbReference type="CDD" id="cd00310">
    <property type="entry name" value="ATP-synt_Fo_a_6"/>
    <property type="match status" value="1"/>
</dbReference>
<dbReference type="Pfam" id="PF00119">
    <property type="entry name" value="ATP-synt_A"/>
    <property type="match status" value="1"/>
</dbReference>
<comment type="caution">
    <text evidence="13">The sequence shown here is derived from an EMBL/GenBank/DDBJ whole genome shotgun (WGS) entry which is preliminary data.</text>
</comment>